<name>A0ABS4Z235_9ACTN</name>
<sequence length="284" mass="28944">MTPAPPVPAPQRRRALQLCTLLLTLLVSALAVATPGSTAALTARLTNTNATAATAPYFTCAAAYTASTPGFYYKLDETSGTVATDSSANGRNGTYTGTVTRGVSGACVRDTGTAVTFDGSTGYVSYATSLSSSTTYSTEAWLRTTTDRGGLVSALGASSLGPSTSVDRVLYLTGTGRVVFGVNNAAKTTVTSPAAVNDGAWHHVMATAGPSGLQLYVDGVSVASSTAVISTSFPGYLRVGYDNLSGWPSAPTSNFLAASVDEVAVYGRTLTAADALAHYTSGRR</sequence>
<gene>
    <name evidence="1" type="ORF">JOF54_000034</name>
</gene>
<dbReference type="CDD" id="cd00110">
    <property type="entry name" value="LamG"/>
    <property type="match status" value="1"/>
</dbReference>
<evidence type="ECO:0000313" key="1">
    <source>
        <dbReference type="EMBL" id="MBP2415112.1"/>
    </source>
</evidence>
<accession>A0ABS4Z235</accession>
<dbReference type="InterPro" id="IPR013320">
    <property type="entry name" value="ConA-like_dom_sf"/>
</dbReference>
<keyword evidence="2" id="KW-1185">Reference proteome</keyword>
<dbReference type="SUPFAM" id="SSF49899">
    <property type="entry name" value="Concanavalin A-like lectins/glucanases"/>
    <property type="match status" value="1"/>
</dbReference>
<dbReference type="InterPro" id="IPR006311">
    <property type="entry name" value="TAT_signal"/>
</dbReference>
<reference evidence="1 2" key="1">
    <citation type="submission" date="2021-03" db="EMBL/GenBank/DDBJ databases">
        <title>Sequencing the genomes of 1000 actinobacteria strains.</title>
        <authorList>
            <person name="Klenk H.-P."/>
        </authorList>
    </citation>
    <scope>NUCLEOTIDE SEQUENCE [LARGE SCALE GENOMIC DNA]</scope>
    <source>
        <strain evidence="1 2">DSM 12936</strain>
    </source>
</reference>
<comment type="caution">
    <text evidence="1">The sequence shown here is derived from an EMBL/GenBank/DDBJ whole genome shotgun (WGS) entry which is preliminary data.</text>
</comment>
<evidence type="ECO:0008006" key="3">
    <source>
        <dbReference type="Google" id="ProtNLM"/>
    </source>
</evidence>
<organism evidence="1 2">
    <name type="scientific">Microlunatus capsulatus</name>
    <dbReference type="NCBI Taxonomy" id="99117"/>
    <lineage>
        <taxon>Bacteria</taxon>
        <taxon>Bacillati</taxon>
        <taxon>Actinomycetota</taxon>
        <taxon>Actinomycetes</taxon>
        <taxon>Propionibacteriales</taxon>
        <taxon>Propionibacteriaceae</taxon>
        <taxon>Microlunatus</taxon>
    </lineage>
</organism>
<dbReference type="InterPro" id="IPR001791">
    <property type="entry name" value="Laminin_G"/>
</dbReference>
<dbReference type="RefSeq" id="WP_210051853.1">
    <property type="nucleotide sequence ID" value="NZ_BAAAMH010000016.1"/>
</dbReference>
<evidence type="ECO:0000313" key="2">
    <source>
        <dbReference type="Proteomes" id="UP000758168"/>
    </source>
</evidence>
<proteinExistence type="predicted"/>
<dbReference type="Pfam" id="PF13385">
    <property type="entry name" value="Laminin_G_3"/>
    <property type="match status" value="1"/>
</dbReference>
<dbReference type="EMBL" id="JAGIOB010000001">
    <property type="protein sequence ID" value="MBP2415112.1"/>
    <property type="molecule type" value="Genomic_DNA"/>
</dbReference>
<dbReference type="PROSITE" id="PS51318">
    <property type="entry name" value="TAT"/>
    <property type="match status" value="1"/>
</dbReference>
<dbReference type="Gene3D" id="2.60.120.200">
    <property type="match status" value="1"/>
</dbReference>
<dbReference type="Proteomes" id="UP000758168">
    <property type="component" value="Unassembled WGS sequence"/>
</dbReference>
<protein>
    <recommendedName>
        <fullName evidence="3">Concanavalin A-like lectin/glucanases superfamily protein</fullName>
    </recommendedName>
</protein>